<dbReference type="SMART" id="SM00448">
    <property type="entry name" value="REC"/>
    <property type="match status" value="1"/>
</dbReference>
<keyword evidence="5" id="KW-0808">Transferase</keyword>
<dbReference type="SUPFAM" id="SSF52172">
    <property type="entry name" value="CheY-like"/>
    <property type="match status" value="1"/>
</dbReference>
<evidence type="ECO:0000256" key="6">
    <source>
        <dbReference type="ARBA" id="ARBA00022777"/>
    </source>
</evidence>
<accession>A0A239IE91</accession>
<feature type="transmembrane region" description="Helical" evidence="8">
    <location>
        <begin position="153"/>
        <end position="178"/>
    </location>
</feature>
<evidence type="ECO:0000259" key="9">
    <source>
        <dbReference type="PROSITE" id="PS50109"/>
    </source>
</evidence>
<feature type="domain" description="HAMP" evidence="11">
    <location>
        <begin position="180"/>
        <end position="233"/>
    </location>
</feature>
<feature type="domain" description="Response regulatory" evidence="10">
    <location>
        <begin position="541"/>
        <end position="657"/>
    </location>
</feature>
<dbReference type="InterPro" id="IPR036097">
    <property type="entry name" value="HisK_dim/P_sf"/>
</dbReference>
<dbReference type="SUPFAM" id="SSF158472">
    <property type="entry name" value="HAMP domain-like"/>
    <property type="match status" value="1"/>
</dbReference>
<dbReference type="Gene3D" id="1.10.287.130">
    <property type="match status" value="1"/>
</dbReference>
<dbReference type="InterPro" id="IPR011006">
    <property type="entry name" value="CheY-like_superfamily"/>
</dbReference>
<dbReference type="EMBL" id="FZOT01000009">
    <property type="protein sequence ID" value="SNS91568.1"/>
    <property type="molecule type" value="Genomic_DNA"/>
</dbReference>
<dbReference type="OrthoDB" id="9763119at2"/>
<dbReference type="Pfam" id="PF00072">
    <property type="entry name" value="Response_reg"/>
    <property type="match status" value="1"/>
</dbReference>
<dbReference type="SMART" id="SM00304">
    <property type="entry name" value="HAMP"/>
    <property type="match status" value="1"/>
</dbReference>
<dbReference type="InterPro" id="IPR001789">
    <property type="entry name" value="Sig_transdc_resp-reg_receiver"/>
</dbReference>
<evidence type="ECO:0000256" key="8">
    <source>
        <dbReference type="SAM" id="Phobius"/>
    </source>
</evidence>
<gene>
    <name evidence="12" type="ORF">SAMN06265795_10958</name>
</gene>
<dbReference type="SMART" id="SM00387">
    <property type="entry name" value="HATPase_c"/>
    <property type="match status" value="1"/>
</dbReference>
<keyword evidence="8" id="KW-1133">Transmembrane helix</keyword>
<reference evidence="12 13" key="1">
    <citation type="submission" date="2017-06" db="EMBL/GenBank/DDBJ databases">
        <authorList>
            <person name="Kim H.J."/>
            <person name="Triplett B.A."/>
        </authorList>
    </citation>
    <scope>NUCLEOTIDE SEQUENCE [LARGE SCALE GENOMIC DNA]</scope>
    <source>
        <strain evidence="12 13">U15</strain>
    </source>
</reference>
<dbReference type="Gene3D" id="3.40.50.2300">
    <property type="match status" value="1"/>
</dbReference>
<dbReference type="EC" id="2.7.13.3" evidence="3"/>
<evidence type="ECO:0000256" key="1">
    <source>
        <dbReference type="ARBA" id="ARBA00000085"/>
    </source>
</evidence>
<dbReference type="SMART" id="SM00388">
    <property type="entry name" value="HisKA"/>
    <property type="match status" value="1"/>
</dbReference>
<evidence type="ECO:0000313" key="12">
    <source>
        <dbReference type="EMBL" id="SNS91568.1"/>
    </source>
</evidence>
<feature type="domain" description="Histidine kinase" evidence="9">
    <location>
        <begin position="296"/>
        <end position="517"/>
    </location>
</feature>
<dbReference type="PRINTS" id="PR00344">
    <property type="entry name" value="BCTRLSENSOR"/>
</dbReference>
<keyword evidence="4 7" id="KW-0597">Phosphoprotein</keyword>
<dbReference type="Gene3D" id="3.30.565.10">
    <property type="entry name" value="Histidine kinase-like ATPase, C-terminal domain"/>
    <property type="match status" value="1"/>
</dbReference>
<keyword evidence="8" id="KW-0472">Membrane</keyword>
<dbReference type="GO" id="GO:0016020">
    <property type="term" value="C:membrane"/>
    <property type="evidence" value="ECO:0007669"/>
    <property type="project" value="UniProtKB-SubCell"/>
</dbReference>
<dbReference type="InterPro" id="IPR003661">
    <property type="entry name" value="HisK_dim/P_dom"/>
</dbReference>
<evidence type="ECO:0000256" key="5">
    <source>
        <dbReference type="ARBA" id="ARBA00022679"/>
    </source>
</evidence>
<proteinExistence type="predicted"/>
<dbReference type="AlphaFoldDB" id="A0A239IE91"/>
<protein>
    <recommendedName>
        <fullName evidence="3">histidine kinase</fullName>
        <ecNumber evidence="3">2.7.13.3</ecNumber>
    </recommendedName>
</protein>
<dbReference type="CDD" id="cd18161">
    <property type="entry name" value="REC_hyHK_blue-like"/>
    <property type="match status" value="1"/>
</dbReference>
<keyword evidence="6 12" id="KW-0418">Kinase</keyword>
<feature type="modified residue" description="4-aspartylphosphate" evidence="7">
    <location>
        <position position="591"/>
    </location>
</feature>
<dbReference type="Gene3D" id="6.10.340.10">
    <property type="match status" value="1"/>
</dbReference>
<evidence type="ECO:0000259" key="10">
    <source>
        <dbReference type="PROSITE" id="PS50110"/>
    </source>
</evidence>
<organism evidence="12 13">
    <name type="scientific">Noviherbaspirillum humi</name>
    <dbReference type="NCBI Taxonomy" id="1688639"/>
    <lineage>
        <taxon>Bacteria</taxon>
        <taxon>Pseudomonadati</taxon>
        <taxon>Pseudomonadota</taxon>
        <taxon>Betaproteobacteria</taxon>
        <taxon>Burkholderiales</taxon>
        <taxon>Oxalobacteraceae</taxon>
        <taxon>Noviherbaspirillum</taxon>
    </lineage>
</organism>
<dbReference type="PANTHER" id="PTHR43065:SF42">
    <property type="entry name" value="TWO-COMPONENT SENSOR PPRA"/>
    <property type="match status" value="1"/>
</dbReference>
<evidence type="ECO:0000313" key="13">
    <source>
        <dbReference type="Proteomes" id="UP000198284"/>
    </source>
</evidence>
<sequence length="663" mass="72182">MMRSIRRSISRKLMLVVLATTFMALLVSALAMLAYDIRDYRRSWVNDLTTQANILAGVSLPALEFNDPRVARENLEQLKARPGILAAAIYNQDGELFASYVADRSAGLVPRLPDPPGSTIDIDQILVYQAIQANGEKFGTIYLQGRYDLLGRIGTYLAILAVVMAASLMVAALVAGWLQAAITQPILSVADIARRVVEKRDFSLRVAKPTEDEIGMLVDAFNSMLSEVGQRTAELRRSNDALILEMGERRHAEEALRQLNDTLEHRIAARTAELETAHEQLRQAQKMEAVGQLTGGIAHDFNNLLAGIVANLEMMQVRIAQGRTGDIGRYVDSAMSSADRAASLTHRLLAFSRRQALDPKPTSINTLVRSMEDLIRRSVGPAVQVTTDLAPDLWNTMCDPHQLENALLNLAINARDAMPHGGRLHIESRNTTQDNADGKTGSRDYVAISVSDSGVGMAPEVLARAFDPFFTTKPLGQGTGLGLSMVYGFVNQSGGFIRIQSEPREGTTVWLYMPRHAGSEEAQQALKPSSEGLHPARARHAVLVVDDEAPIRQMAAEMLEELGYEVLEAGDGPQALPLLQSGRRIDLLVTDIGLPNGMNGRQLAEAARGLRPGLKVLLITGYAQAGALDEGRFDADTSLLTKPFRLDAFAARIAAMLEGVPQA</sequence>
<evidence type="ECO:0000256" key="7">
    <source>
        <dbReference type="PROSITE-ProRule" id="PRU00169"/>
    </source>
</evidence>
<dbReference type="PROSITE" id="PS50109">
    <property type="entry name" value="HIS_KIN"/>
    <property type="match status" value="1"/>
</dbReference>
<dbReference type="PROSITE" id="PS50885">
    <property type="entry name" value="HAMP"/>
    <property type="match status" value="1"/>
</dbReference>
<dbReference type="Pfam" id="PF02518">
    <property type="entry name" value="HATPase_c"/>
    <property type="match status" value="1"/>
</dbReference>
<evidence type="ECO:0000256" key="2">
    <source>
        <dbReference type="ARBA" id="ARBA00004370"/>
    </source>
</evidence>
<dbReference type="CDD" id="cd00082">
    <property type="entry name" value="HisKA"/>
    <property type="match status" value="1"/>
</dbReference>
<dbReference type="RefSeq" id="WP_089399999.1">
    <property type="nucleotide sequence ID" value="NZ_FZOT01000009.1"/>
</dbReference>
<evidence type="ECO:0000256" key="3">
    <source>
        <dbReference type="ARBA" id="ARBA00012438"/>
    </source>
</evidence>
<dbReference type="InterPro" id="IPR003594">
    <property type="entry name" value="HATPase_dom"/>
</dbReference>
<keyword evidence="13" id="KW-1185">Reference proteome</keyword>
<dbReference type="InterPro" id="IPR005467">
    <property type="entry name" value="His_kinase_dom"/>
</dbReference>
<name>A0A239IE91_9BURK</name>
<evidence type="ECO:0000259" key="11">
    <source>
        <dbReference type="PROSITE" id="PS50885"/>
    </source>
</evidence>
<dbReference type="InterPro" id="IPR004358">
    <property type="entry name" value="Sig_transdc_His_kin-like_C"/>
</dbReference>
<dbReference type="SUPFAM" id="SSF55874">
    <property type="entry name" value="ATPase domain of HSP90 chaperone/DNA topoisomerase II/histidine kinase"/>
    <property type="match status" value="1"/>
</dbReference>
<comment type="subcellular location">
    <subcellularLocation>
        <location evidence="2">Membrane</location>
    </subcellularLocation>
</comment>
<dbReference type="InterPro" id="IPR003660">
    <property type="entry name" value="HAMP_dom"/>
</dbReference>
<comment type="catalytic activity">
    <reaction evidence="1">
        <text>ATP + protein L-histidine = ADP + protein N-phospho-L-histidine.</text>
        <dbReference type="EC" id="2.7.13.3"/>
    </reaction>
</comment>
<dbReference type="Pfam" id="PF00672">
    <property type="entry name" value="HAMP"/>
    <property type="match status" value="1"/>
</dbReference>
<dbReference type="InterPro" id="IPR036890">
    <property type="entry name" value="HATPase_C_sf"/>
</dbReference>
<dbReference type="PROSITE" id="PS50110">
    <property type="entry name" value="RESPONSE_REGULATORY"/>
    <property type="match status" value="1"/>
</dbReference>
<dbReference type="CDD" id="cd06225">
    <property type="entry name" value="HAMP"/>
    <property type="match status" value="1"/>
</dbReference>
<dbReference type="Proteomes" id="UP000198284">
    <property type="component" value="Unassembled WGS sequence"/>
</dbReference>
<evidence type="ECO:0000256" key="4">
    <source>
        <dbReference type="ARBA" id="ARBA00022553"/>
    </source>
</evidence>
<dbReference type="PANTHER" id="PTHR43065">
    <property type="entry name" value="SENSOR HISTIDINE KINASE"/>
    <property type="match status" value="1"/>
</dbReference>
<dbReference type="Pfam" id="PF17152">
    <property type="entry name" value="CHASE8"/>
    <property type="match status" value="1"/>
</dbReference>
<dbReference type="SUPFAM" id="SSF47384">
    <property type="entry name" value="Homodimeric domain of signal transducing histidine kinase"/>
    <property type="match status" value="1"/>
</dbReference>
<dbReference type="GO" id="GO:0000155">
    <property type="term" value="F:phosphorelay sensor kinase activity"/>
    <property type="evidence" value="ECO:0007669"/>
    <property type="project" value="InterPro"/>
</dbReference>
<dbReference type="InterPro" id="IPR033417">
    <property type="entry name" value="CHASE8"/>
</dbReference>
<dbReference type="Pfam" id="PF00512">
    <property type="entry name" value="HisKA"/>
    <property type="match status" value="1"/>
</dbReference>
<keyword evidence="8" id="KW-0812">Transmembrane</keyword>